<dbReference type="AlphaFoldDB" id="A0A318LBX2"/>
<reference evidence="2 3" key="1">
    <citation type="submission" date="2016-07" db="EMBL/GenBank/DDBJ databases">
        <title>Draft genome sequence of Prauserella sp. YIM 121212, isolated from alkaline soil.</title>
        <authorList>
            <person name="Ruckert C."/>
            <person name="Albersmeier A."/>
            <person name="Jiang C.-L."/>
            <person name="Jiang Y."/>
            <person name="Kalinowski J."/>
            <person name="Schneider O."/>
            <person name="Winkler A."/>
            <person name="Zotchev S.B."/>
        </authorList>
    </citation>
    <scope>NUCLEOTIDE SEQUENCE [LARGE SCALE GENOMIC DNA]</scope>
    <source>
        <strain evidence="2 3">YIM 121212</strain>
    </source>
</reference>
<name>A0A318LBX2_9PSEU</name>
<dbReference type="OrthoDB" id="3556633at2"/>
<comment type="caution">
    <text evidence="2">The sequence shown here is derived from an EMBL/GenBank/DDBJ whole genome shotgun (WGS) entry which is preliminary data.</text>
</comment>
<keyword evidence="1" id="KW-1133">Transmembrane helix</keyword>
<feature type="transmembrane region" description="Helical" evidence="1">
    <location>
        <begin position="92"/>
        <end position="118"/>
    </location>
</feature>
<dbReference type="EMBL" id="MASU01000017">
    <property type="protein sequence ID" value="PXY20135.1"/>
    <property type="molecule type" value="Genomic_DNA"/>
</dbReference>
<feature type="transmembrane region" description="Helical" evidence="1">
    <location>
        <begin position="124"/>
        <end position="145"/>
    </location>
</feature>
<proteinExistence type="predicted"/>
<evidence type="ECO:0000313" key="2">
    <source>
        <dbReference type="EMBL" id="PXY20135.1"/>
    </source>
</evidence>
<keyword evidence="1" id="KW-0472">Membrane</keyword>
<sequence length="180" mass="19217">MSHHAGVVTLPADFVGRPGNLPRHCSRHGLRAVRERDFVLQSKVKIEGNRFTQVGRRGVLGMAERLDQHGKKVRTTDVKGWPLCRKCVRTRALWLAAASALFFGGLAAFAGSLIVSAIADGMPWLAGVAVAGFVLMPLAAVPFVLGSLPRLTRAQTSPDGASVVIENPSPAFTAELPSTR</sequence>
<keyword evidence="3" id="KW-1185">Reference proteome</keyword>
<accession>A0A318LBX2</accession>
<protein>
    <submittedName>
        <fullName evidence="2">Uncharacterized protein</fullName>
    </submittedName>
</protein>
<evidence type="ECO:0000313" key="3">
    <source>
        <dbReference type="Proteomes" id="UP000247892"/>
    </source>
</evidence>
<dbReference type="Proteomes" id="UP000247892">
    <property type="component" value="Unassembled WGS sequence"/>
</dbReference>
<evidence type="ECO:0000256" key="1">
    <source>
        <dbReference type="SAM" id="Phobius"/>
    </source>
</evidence>
<organism evidence="2 3">
    <name type="scientific">Prauserella flavalba</name>
    <dbReference type="NCBI Taxonomy" id="1477506"/>
    <lineage>
        <taxon>Bacteria</taxon>
        <taxon>Bacillati</taxon>
        <taxon>Actinomycetota</taxon>
        <taxon>Actinomycetes</taxon>
        <taxon>Pseudonocardiales</taxon>
        <taxon>Pseudonocardiaceae</taxon>
        <taxon>Prauserella</taxon>
    </lineage>
</organism>
<gene>
    <name evidence="2" type="ORF">BA062_33295</name>
</gene>
<keyword evidence="1" id="KW-0812">Transmembrane</keyword>